<protein>
    <submittedName>
        <fullName evidence="2">Alpha/beta-hydrolase</fullName>
    </submittedName>
</protein>
<dbReference type="GO" id="GO:0016787">
    <property type="term" value="F:hydrolase activity"/>
    <property type="evidence" value="ECO:0007669"/>
    <property type="project" value="UniProtKB-KW"/>
</dbReference>
<dbReference type="InterPro" id="IPR053228">
    <property type="entry name" value="Stereospecific_Lipase"/>
</dbReference>
<keyword evidence="2" id="KW-0378">Hydrolase</keyword>
<name>A0A6G1LHW3_9PEZI</name>
<dbReference type="PANTHER" id="PTHR37574">
    <property type="entry name" value="LIPASE B"/>
    <property type="match status" value="1"/>
</dbReference>
<evidence type="ECO:0000313" key="3">
    <source>
        <dbReference type="Proteomes" id="UP000799436"/>
    </source>
</evidence>
<sequence length="408" mass="43377">MDLPPYPPPPPTHRRNSNPSSYKERRDLLSTVLSHLGTDATNAVAVANALINGIEATVPFTTLTSPEQAISALSGIFDTATNLLDTAPALIAASFDPSDIQRIVEGVDEAALRSAIYIPSTFTYGAKPPVLLFAGTGVAAGMMFAYNYGTQLAKLPNADPLWVNILGIGLNDAQLTAEHVAYAINYVAAVTRRKVTVLTYSQGSLNVQWALKYWPSTRSVITDFVALSPNFHGTVNAVLLCPDSLALGCTPSFSQQKPGSKFMQALLANGGDSAYVRTTTVRSATDQIVQPQTGPEASGVINDARNVGVTNYLVQSVCPLTPAGTLVTHEGIVYNSLAYDLVLDVLNNGGPGEVSRLDLGKTCSRIVAQGQSLEDLIAAEATFVVLLLNFLKYMPRAFVEPPIMSYAA</sequence>
<reference evidence="2" key="1">
    <citation type="journal article" date="2020" name="Stud. Mycol.">
        <title>101 Dothideomycetes genomes: a test case for predicting lifestyles and emergence of pathogens.</title>
        <authorList>
            <person name="Haridas S."/>
            <person name="Albert R."/>
            <person name="Binder M."/>
            <person name="Bloem J."/>
            <person name="Labutti K."/>
            <person name="Salamov A."/>
            <person name="Andreopoulos B."/>
            <person name="Baker S."/>
            <person name="Barry K."/>
            <person name="Bills G."/>
            <person name="Bluhm B."/>
            <person name="Cannon C."/>
            <person name="Castanera R."/>
            <person name="Culley D."/>
            <person name="Daum C."/>
            <person name="Ezra D."/>
            <person name="Gonzalez J."/>
            <person name="Henrissat B."/>
            <person name="Kuo A."/>
            <person name="Liang C."/>
            <person name="Lipzen A."/>
            <person name="Lutzoni F."/>
            <person name="Magnuson J."/>
            <person name="Mondo S."/>
            <person name="Nolan M."/>
            <person name="Ohm R."/>
            <person name="Pangilinan J."/>
            <person name="Park H.-J."/>
            <person name="Ramirez L."/>
            <person name="Alfaro M."/>
            <person name="Sun H."/>
            <person name="Tritt A."/>
            <person name="Yoshinaga Y."/>
            <person name="Zwiers L.-H."/>
            <person name="Turgeon B."/>
            <person name="Goodwin S."/>
            <person name="Spatafora J."/>
            <person name="Crous P."/>
            <person name="Grigoriev I."/>
        </authorList>
    </citation>
    <scope>NUCLEOTIDE SEQUENCE</scope>
    <source>
        <strain evidence="2">CBS 116005</strain>
    </source>
</reference>
<organism evidence="2 3">
    <name type="scientific">Teratosphaeria nubilosa</name>
    <dbReference type="NCBI Taxonomy" id="161662"/>
    <lineage>
        <taxon>Eukaryota</taxon>
        <taxon>Fungi</taxon>
        <taxon>Dikarya</taxon>
        <taxon>Ascomycota</taxon>
        <taxon>Pezizomycotina</taxon>
        <taxon>Dothideomycetes</taxon>
        <taxon>Dothideomycetidae</taxon>
        <taxon>Mycosphaerellales</taxon>
        <taxon>Teratosphaeriaceae</taxon>
        <taxon>Teratosphaeria</taxon>
    </lineage>
</organism>
<gene>
    <name evidence="2" type="ORF">EJ03DRAFT_348818</name>
</gene>
<dbReference type="Proteomes" id="UP000799436">
    <property type="component" value="Unassembled WGS sequence"/>
</dbReference>
<feature type="compositionally biased region" description="Pro residues" evidence="1">
    <location>
        <begin position="1"/>
        <end position="11"/>
    </location>
</feature>
<dbReference type="PANTHER" id="PTHR37574:SF1">
    <property type="entry name" value="LIPASE B"/>
    <property type="match status" value="1"/>
</dbReference>
<dbReference type="EMBL" id="ML995815">
    <property type="protein sequence ID" value="KAF2772446.1"/>
    <property type="molecule type" value="Genomic_DNA"/>
</dbReference>
<evidence type="ECO:0000313" key="2">
    <source>
        <dbReference type="EMBL" id="KAF2772446.1"/>
    </source>
</evidence>
<proteinExistence type="predicted"/>
<dbReference type="AlphaFoldDB" id="A0A6G1LHW3"/>
<dbReference type="InterPro" id="IPR029058">
    <property type="entry name" value="AB_hydrolase_fold"/>
</dbReference>
<accession>A0A6G1LHW3</accession>
<feature type="region of interest" description="Disordered" evidence="1">
    <location>
        <begin position="1"/>
        <end position="21"/>
    </location>
</feature>
<dbReference type="Gene3D" id="3.40.50.1820">
    <property type="entry name" value="alpha/beta hydrolase"/>
    <property type="match status" value="1"/>
</dbReference>
<dbReference type="OrthoDB" id="4605274at2759"/>
<evidence type="ECO:0000256" key="1">
    <source>
        <dbReference type="SAM" id="MobiDB-lite"/>
    </source>
</evidence>
<dbReference type="SUPFAM" id="SSF53474">
    <property type="entry name" value="alpha/beta-Hydrolases"/>
    <property type="match status" value="1"/>
</dbReference>
<keyword evidence="3" id="KW-1185">Reference proteome</keyword>